<evidence type="ECO:0000256" key="14">
    <source>
        <dbReference type="ARBA" id="ARBA00022842"/>
    </source>
</evidence>
<dbReference type="Pfam" id="PF08245">
    <property type="entry name" value="Mur_ligase_M"/>
    <property type="match status" value="1"/>
</dbReference>
<comment type="catalytic activity">
    <reaction evidence="20">
        <text>10-formyltetrahydrofolyl-(gamma-L-Glu)(n) + L-glutamate + ATP = 10-formyltetrahydrofolyl-(gamma-L-Glu)(n+1) + ADP + phosphate + H(+)</text>
        <dbReference type="Rhea" id="RHEA:51904"/>
        <dbReference type="Rhea" id="RHEA-COMP:13088"/>
        <dbReference type="Rhea" id="RHEA-COMP:14300"/>
        <dbReference type="ChEBI" id="CHEBI:15378"/>
        <dbReference type="ChEBI" id="CHEBI:29985"/>
        <dbReference type="ChEBI" id="CHEBI:30616"/>
        <dbReference type="ChEBI" id="CHEBI:43474"/>
        <dbReference type="ChEBI" id="CHEBI:134413"/>
        <dbReference type="ChEBI" id="CHEBI:456216"/>
        <dbReference type="EC" id="6.3.2.17"/>
    </reaction>
</comment>
<reference evidence="26 27" key="1">
    <citation type="journal article" date="2016" name="Antonie Van Leeuwenhoek">
        <title>Denitratimonas tolerans gen. nov., sp. nov., a denitrifying bacterium isolated from a bioreactor for tannery wastewater treatment.</title>
        <authorList>
            <person name="Han S.I."/>
            <person name="Kim J.O."/>
            <person name="Lee Y.R."/>
            <person name="Ekpeghere K.I."/>
            <person name="Koh S.C."/>
            <person name="Whang K.S."/>
        </authorList>
    </citation>
    <scope>NUCLEOTIDE SEQUENCE [LARGE SCALE GENOMIC DNA]</scope>
    <source>
        <strain evidence="26 27">KACC 17565</strain>
    </source>
</reference>
<evidence type="ECO:0000256" key="7">
    <source>
        <dbReference type="ARBA" id="ARBA00013023"/>
    </source>
</evidence>
<comment type="caution">
    <text evidence="26">The sequence shown here is derived from an EMBL/GenBank/DDBJ whole genome shotgun (WGS) entry which is preliminary data.</text>
</comment>
<keyword evidence="13 23" id="KW-0067">ATP-binding</keyword>
<evidence type="ECO:0000256" key="15">
    <source>
        <dbReference type="ARBA" id="ARBA00022909"/>
    </source>
</evidence>
<evidence type="ECO:0000256" key="12">
    <source>
        <dbReference type="ARBA" id="ARBA00022741"/>
    </source>
</evidence>
<dbReference type="GO" id="GO:0046656">
    <property type="term" value="P:folic acid biosynthetic process"/>
    <property type="evidence" value="ECO:0007669"/>
    <property type="project" value="UniProtKB-KW"/>
</dbReference>
<dbReference type="FunFam" id="3.40.1190.10:FF:000004">
    <property type="entry name" value="Dihydrofolate synthase/folylpolyglutamate synthase"/>
    <property type="match status" value="1"/>
</dbReference>
<comment type="subunit">
    <text evidence="6">Monomer.</text>
</comment>
<evidence type="ECO:0000256" key="3">
    <source>
        <dbReference type="ARBA" id="ARBA00004799"/>
    </source>
</evidence>
<keyword evidence="27" id="KW-1185">Reference proteome</keyword>
<dbReference type="SUPFAM" id="SSF53623">
    <property type="entry name" value="MurD-like peptide ligases, catalytic domain"/>
    <property type="match status" value="1"/>
</dbReference>
<comment type="cofactor">
    <cofactor evidence="1">
        <name>Mg(2+)</name>
        <dbReference type="ChEBI" id="CHEBI:18420"/>
    </cofactor>
</comment>
<evidence type="ECO:0000256" key="16">
    <source>
        <dbReference type="ARBA" id="ARBA00030048"/>
    </source>
</evidence>
<dbReference type="InterPro" id="IPR013221">
    <property type="entry name" value="Mur_ligase_cen"/>
</dbReference>
<dbReference type="SUPFAM" id="SSF53244">
    <property type="entry name" value="MurD-like peptide ligases, peptide-binding domain"/>
    <property type="match status" value="1"/>
</dbReference>
<dbReference type="AlphaFoldDB" id="A0AAW9R945"/>
<evidence type="ECO:0000256" key="10">
    <source>
        <dbReference type="ARBA" id="ARBA00022598"/>
    </source>
</evidence>
<comment type="pathway">
    <text evidence="3">Cofactor biosynthesis; tetrahydrofolate biosynthesis; 7,8-dihydrofolate from 2-amino-4-hydroxy-6-hydroxymethyl-7,8-dihydropteridine diphosphate and 4-aminobenzoate: step 2/2.</text>
</comment>
<protein>
    <recommendedName>
        <fullName evidence="9">Dihydrofolate synthase/folylpolyglutamate synthase</fullName>
        <ecNumber evidence="7">6.3.2.12</ecNumber>
        <ecNumber evidence="8">6.3.2.17</ecNumber>
    </recommendedName>
    <alternativeName>
        <fullName evidence="18">Folylpoly-gamma-glutamate synthetase-dihydrofolate synthetase</fullName>
    </alternativeName>
    <alternativeName>
        <fullName evidence="16">Folylpolyglutamate synthetase</fullName>
    </alternativeName>
    <alternativeName>
        <fullName evidence="17">Tetrahydrofolylpolyglutamate synthase</fullName>
    </alternativeName>
</protein>
<dbReference type="Gene3D" id="3.90.190.20">
    <property type="entry name" value="Mur ligase, C-terminal domain"/>
    <property type="match status" value="1"/>
</dbReference>
<evidence type="ECO:0000256" key="2">
    <source>
        <dbReference type="ARBA" id="ARBA00002714"/>
    </source>
</evidence>
<comment type="catalytic activity">
    <reaction evidence="19">
        <text>(6S)-5,6,7,8-tetrahydrofolyl-(gamma-L-Glu)(n) + L-glutamate + ATP = (6S)-5,6,7,8-tetrahydrofolyl-(gamma-L-Glu)(n+1) + ADP + phosphate + H(+)</text>
        <dbReference type="Rhea" id="RHEA:10580"/>
        <dbReference type="Rhea" id="RHEA-COMP:14738"/>
        <dbReference type="Rhea" id="RHEA-COMP:14740"/>
        <dbReference type="ChEBI" id="CHEBI:15378"/>
        <dbReference type="ChEBI" id="CHEBI:29985"/>
        <dbReference type="ChEBI" id="CHEBI:30616"/>
        <dbReference type="ChEBI" id="CHEBI:43474"/>
        <dbReference type="ChEBI" id="CHEBI:141005"/>
        <dbReference type="ChEBI" id="CHEBI:456216"/>
        <dbReference type="EC" id="6.3.2.17"/>
    </reaction>
</comment>
<dbReference type="GO" id="GO:0005737">
    <property type="term" value="C:cytoplasm"/>
    <property type="evidence" value="ECO:0007669"/>
    <property type="project" value="TreeGrafter"/>
</dbReference>
<evidence type="ECO:0000256" key="20">
    <source>
        <dbReference type="ARBA" id="ARBA00047808"/>
    </source>
</evidence>
<organism evidence="26 27">
    <name type="scientific">Denitratimonas tolerans</name>
    <dbReference type="NCBI Taxonomy" id="1338420"/>
    <lineage>
        <taxon>Bacteria</taxon>
        <taxon>Pseudomonadati</taxon>
        <taxon>Pseudomonadota</taxon>
        <taxon>Gammaproteobacteria</taxon>
        <taxon>Lysobacterales</taxon>
        <taxon>Lysobacteraceae</taxon>
        <taxon>Denitratimonas</taxon>
    </lineage>
</organism>
<dbReference type="InterPro" id="IPR036615">
    <property type="entry name" value="Mur_ligase_C_dom_sf"/>
</dbReference>
<dbReference type="GO" id="GO:0004326">
    <property type="term" value="F:tetrahydrofolylpolyglutamate synthase activity"/>
    <property type="evidence" value="ECO:0007669"/>
    <property type="project" value="UniProtKB-EC"/>
</dbReference>
<gene>
    <name evidence="26" type="primary">folC</name>
    <name evidence="26" type="ORF">WB794_12190</name>
</gene>
<dbReference type="NCBIfam" id="TIGR01499">
    <property type="entry name" value="folC"/>
    <property type="match status" value="1"/>
</dbReference>
<evidence type="ECO:0000256" key="22">
    <source>
        <dbReference type="ARBA" id="ARBA00049161"/>
    </source>
</evidence>
<evidence type="ECO:0000256" key="18">
    <source>
        <dbReference type="ARBA" id="ARBA00032510"/>
    </source>
</evidence>
<dbReference type="EMBL" id="JBBDHC010000020">
    <property type="protein sequence ID" value="MEJ1250432.1"/>
    <property type="molecule type" value="Genomic_DNA"/>
</dbReference>
<evidence type="ECO:0000256" key="17">
    <source>
        <dbReference type="ARBA" id="ARBA00030592"/>
    </source>
</evidence>
<keyword evidence="14" id="KW-0460">Magnesium</keyword>
<evidence type="ECO:0000259" key="24">
    <source>
        <dbReference type="Pfam" id="PF02875"/>
    </source>
</evidence>
<dbReference type="PANTHER" id="PTHR11136">
    <property type="entry name" value="FOLYLPOLYGLUTAMATE SYNTHASE-RELATED"/>
    <property type="match status" value="1"/>
</dbReference>
<keyword evidence="12 23" id="KW-0547">Nucleotide-binding</keyword>
<accession>A0AAW9R945</accession>
<name>A0AAW9R945_9GAMM</name>
<comment type="catalytic activity">
    <reaction evidence="21">
        <text>(6R)-5,10-methylenetetrahydrofolyl-(gamma-L-Glu)(n) + L-glutamate + ATP = (6R)-5,10-methylenetetrahydrofolyl-(gamma-L-Glu)(n+1) + ADP + phosphate + H(+)</text>
        <dbReference type="Rhea" id="RHEA:51912"/>
        <dbReference type="Rhea" id="RHEA-COMP:13257"/>
        <dbReference type="Rhea" id="RHEA-COMP:13258"/>
        <dbReference type="ChEBI" id="CHEBI:15378"/>
        <dbReference type="ChEBI" id="CHEBI:29985"/>
        <dbReference type="ChEBI" id="CHEBI:30616"/>
        <dbReference type="ChEBI" id="CHEBI:43474"/>
        <dbReference type="ChEBI" id="CHEBI:136572"/>
        <dbReference type="ChEBI" id="CHEBI:456216"/>
        <dbReference type="EC" id="6.3.2.17"/>
    </reaction>
</comment>
<evidence type="ECO:0000256" key="9">
    <source>
        <dbReference type="ARBA" id="ARBA00019357"/>
    </source>
</evidence>
<feature type="domain" description="Mur ligase C-terminal" evidence="24">
    <location>
        <begin position="283"/>
        <end position="407"/>
    </location>
</feature>
<comment type="pathway">
    <text evidence="4">Cofactor biosynthesis; tetrahydrofolylpolyglutamate biosynthesis.</text>
</comment>
<dbReference type="PANTHER" id="PTHR11136:SF0">
    <property type="entry name" value="DIHYDROFOLATE SYNTHETASE-RELATED"/>
    <property type="match status" value="1"/>
</dbReference>
<dbReference type="EC" id="6.3.2.17" evidence="8"/>
<comment type="catalytic activity">
    <reaction evidence="22">
        <text>7,8-dihydropteroate + L-glutamate + ATP = 7,8-dihydrofolate + ADP + phosphate + H(+)</text>
        <dbReference type="Rhea" id="RHEA:23584"/>
        <dbReference type="ChEBI" id="CHEBI:15378"/>
        <dbReference type="ChEBI" id="CHEBI:17839"/>
        <dbReference type="ChEBI" id="CHEBI:29985"/>
        <dbReference type="ChEBI" id="CHEBI:30616"/>
        <dbReference type="ChEBI" id="CHEBI:43474"/>
        <dbReference type="ChEBI" id="CHEBI:57451"/>
        <dbReference type="ChEBI" id="CHEBI:456216"/>
        <dbReference type="EC" id="6.3.2.12"/>
    </reaction>
</comment>
<evidence type="ECO:0000256" key="8">
    <source>
        <dbReference type="ARBA" id="ARBA00013025"/>
    </source>
</evidence>
<evidence type="ECO:0000256" key="19">
    <source>
        <dbReference type="ARBA" id="ARBA00047493"/>
    </source>
</evidence>
<dbReference type="InterPro" id="IPR036565">
    <property type="entry name" value="Mur-like_cat_sf"/>
</dbReference>
<sequence>MNLAQWLEHQQRLHAQPIALGLDRVREVAARLGTGRPARRVITVAGTNGKGSTVAFIEAIARAAGLRVGTYISPHLVRYNERVRIDGREAEDAALIVAFEAVEAARGETPLTWFEFGTLAALWLFAREPLDLAVLEVGLGGRLDAVNLVDADVAVITTIALDHTEYLGPDREAIAREKAGVMRAGKPAVLAELDPPDSLLREADRLGAPVLRAGRSFRFHTRGDGWVFEDDRGALALPRPGLRAPAQPGNAAAAIAALRALVPAVTVSDAAIAQGVSAVRLAGRMQVLPGAVEIVLDVAHNPQAAQQLAAWLQANRPRGATLAVFAALADKDVANEVAALMSSIDLWYLAGLADVGGRGQPVERLWQKVGALLSRSLATRHATVEQALAAARKAARPGDRIVVFGSFHTVGEALAALPSSA</sequence>
<dbReference type="GO" id="GO:0046872">
    <property type="term" value="F:metal ion binding"/>
    <property type="evidence" value="ECO:0007669"/>
    <property type="project" value="UniProtKB-KW"/>
</dbReference>
<keyword evidence="15" id="KW-0289">Folate biosynthesis</keyword>
<evidence type="ECO:0000256" key="4">
    <source>
        <dbReference type="ARBA" id="ARBA00005150"/>
    </source>
</evidence>
<dbReference type="PIRSF" id="PIRSF001563">
    <property type="entry name" value="Folylpolyglu_synth"/>
    <property type="match status" value="1"/>
</dbReference>
<evidence type="ECO:0000259" key="25">
    <source>
        <dbReference type="Pfam" id="PF08245"/>
    </source>
</evidence>
<evidence type="ECO:0000256" key="11">
    <source>
        <dbReference type="ARBA" id="ARBA00022723"/>
    </source>
</evidence>
<dbReference type="EC" id="6.3.2.12" evidence="7"/>
<evidence type="ECO:0000256" key="5">
    <source>
        <dbReference type="ARBA" id="ARBA00008276"/>
    </source>
</evidence>
<comment type="similarity">
    <text evidence="5 23">Belongs to the folylpolyglutamate synthase family.</text>
</comment>
<dbReference type="InterPro" id="IPR001645">
    <property type="entry name" value="Folylpolyglutamate_synth"/>
</dbReference>
<feature type="domain" description="Mur ligase central" evidence="25">
    <location>
        <begin position="44"/>
        <end position="186"/>
    </location>
</feature>
<evidence type="ECO:0000256" key="1">
    <source>
        <dbReference type="ARBA" id="ARBA00001946"/>
    </source>
</evidence>
<dbReference type="Pfam" id="PF02875">
    <property type="entry name" value="Mur_ligase_C"/>
    <property type="match status" value="1"/>
</dbReference>
<keyword evidence="10 23" id="KW-0436">Ligase</keyword>
<evidence type="ECO:0000256" key="21">
    <source>
        <dbReference type="ARBA" id="ARBA00049035"/>
    </source>
</evidence>
<dbReference type="RefSeq" id="WP_337336135.1">
    <property type="nucleotide sequence ID" value="NZ_JBBDHC010000020.1"/>
</dbReference>
<dbReference type="GO" id="GO:0008841">
    <property type="term" value="F:dihydrofolate synthase activity"/>
    <property type="evidence" value="ECO:0007669"/>
    <property type="project" value="UniProtKB-EC"/>
</dbReference>
<dbReference type="NCBIfam" id="NF008101">
    <property type="entry name" value="PRK10846.1"/>
    <property type="match status" value="1"/>
</dbReference>
<dbReference type="Gene3D" id="3.40.1190.10">
    <property type="entry name" value="Mur-like, catalytic domain"/>
    <property type="match status" value="1"/>
</dbReference>
<evidence type="ECO:0000313" key="26">
    <source>
        <dbReference type="EMBL" id="MEJ1250432.1"/>
    </source>
</evidence>
<dbReference type="GO" id="GO:0005524">
    <property type="term" value="F:ATP binding"/>
    <property type="evidence" value="ECO:0007669"/>
    <property type="project" value="UniProtKB-KW"/>
</dbReference>
<evidence type="ECO:0000256" key="6">
    <source>
        <dbReference type="ARBA" id="ARBA00011245"/>
    </source>
</evidence>
<proteinExistence type="inferred from homology"/>
<dbReference type="Proteomes" id="UP001364472">
    <property type="component" value="Unassembled WGS sequence"/>
</dbReference>
<keyword evidence="11" id="KW-0479">Metal-binding</keyword>
<evidence type="ECO:0000256" key="23">
    <source>
        <dbReference type="PIRNR" id="PIRNR001563"/>
    </source>
</evidence>
<dbReference type="InterPro" id="IPR004101">
    <property type="entry name" value="Mur_ligase_C"/>
</dbReference>
<evidence type="ECO:0000256" key="13">
    <source>
        <dbReference type="ARBA" id="ARBA00022840"/>
    </source>
</evidence>
<comment type="function">
    <text evidence="2">Functions in two distinct reactions of the de novo folate biosynthetic pathway. Catalyzes the addition of a glutamate residue to dihydropteroate (7,8-dihydropteroate or H2Pte) to form dihydrofolate (7,8-dihydrofolate monoglutamate or H2Pte-Glu). Also catalyzes successive additions of L-glutamate to tetrahydrofolate or 10-formyltetrahydrofolate or 5,10-methylenetetrahydrofolate, leading to folylpolyglutamate derivatives.</text>
</comment>
<evidence type="ECO:0000313" key="27">
    <source>
        <dbReference type="Proteomes" id="UP001364472"/>
    </source>
</evidence>